<dbReference type="InterPro" id="IPR011227">
    <property type="entry name" value="UCP029730"/>
</dbReference>
<evidence type="ECO:0000313" key="1">
    <source>
        <dbReference type="EMBL" id="GMM60125.1"/>
    </source>
</evidence>
<dbReference type="SUPFAM" id="SSF53187">
    <property type="entry name" value="Zn-dependent exopeptidases"/>
    <property type="match status" value="1"/>
</dbReference>
<keyword evidence="2" id="KW-1185">Reference proteome</keyword>
<dbReference type="Pfam" id="PF05013">
    <property type="entry name" value="FGase"/>
    <property type="match status" value="1"/>
</dbReference>
<dbReference type="EMBL" id="BTFW01000001">
    <property type="protein sequence ID" value="GMM60125.1"/>
    <property type="molecule type" value="Genomic_DNA"/>
</dbReference>
<dbReference type="InterPro" id="IPR007709">
    <property type="entry name" value="N-FG_amidohydro"/>
</dbReference>
<sequence>MLGTPVTGGVLIVSDHASAHVPADIALGVAPEVFSQHVAIDIGVAQVGALLAQAPGIAAFQGGVSRLVCDFNRDADAPAVIPEASDGHAIPGNRLDAAGRVGRLARFFDPYHAALEAILAAHEPALIVSLHSFTPRLASDPAGARPWHVGVLYNEDARAARIAIPLLEAEPGLCVGDQQPYSGRLLNATMNRHAEAHGRPYLGLEIRQDLIGEEAGQARWAARLARIIPQVMAGLAANR</sequence>
<dbReference type="Gene3D" id="3.40.630.40">
    <property type="entry name" value="Zn-dependent exopeptidases"/>
    <property type="match status" value="1"/>
</dbReference>
<reference evidence="1 2" key="1">
    <citation type="submission" date="2023-06" db="EMBL/GenBank/DDBJ databases">
        <title>Draft genome sequence of Novosphingobium sp. strain IK01.</title>
        <authorList>
            <person name="Hatamoto M."/>
            <person name="Ikarashi T."/>
            <person name="Yamaguchi T."/>
        </authorList>
    </citation>
    <scope>NUCLEOTIDE SEQUENCE [LARGE SCALE GENOMIC DNA]</scope>
    <source>
        <strain evidence="1 2">IK01</strain>
    </source>
</reference>
<proteinExistence type="predicted"/>
<evidence type="ECO:0000313" key="2">
    <source>
        <dbReference type="Proteomes" id="UP001187221"/>
    </source>
</evidence>
<organism evidence="1 2">
    <name type="scientific">Novosphingobium pituita</name>
    <dbReference type="NCBI Taxonomy" id="3056842"/>
    <lineage>
        <taxon>Bacteria</taxon>
        <taxon>Pseudomonadati</taxon>
        <taxon>Pseudomonadota</taxon>
        <taxon>Alphaproteobacteria</taxon>
        <taxon>Sphingomonadales</taxon>
        <taxon>Sphingomonadaceae</taxon>
        <taxon>Novosphingobium</taxon>
    </lineage>
</organism>
<comment type="caution">
    <text evidence="1">The sequence shown here is derived from an EMBL/GenBank/DDBJ whole genome shotgun (WGS) entry which is preliminary data.</text>
</comment>
<name>A0ABQ6P5H9_9SPHN</name>
<protein>
    <submittedName>
        <fullName evidence="1">N-formylglutamate amidohydrolase</fullName>
    </submittedName>
</protein>
<dbReference type="Proteomes" id="UP001187221">
    <property type="component" value="Unassembled WGS sequence"/>
</dbReference>
<dbReference type="InterPro" id="IPR019771">
    <property type="entry name" value="F-actin_capping_bsu_CS"/>
</dbReference>
<gene>
    <name evidence="1" type="ORF">NUTIK01_09020</name>
</gene>
<dbReference type="PIRSF" id="PIRSF029730">
    <property type="entry name" value="UCP029730"/>
    <property type="match status" value="1"/>
</dbReference>
<dbReference type="PROSITE" id="PS00231">
    <property type="entry name" value="F_ACTIN_CAPPING_BETA"/>
    <property type="match status" value="1"/>
</dbReference>
<accession>A0ABQ6P5H9</accession>